<proteinExistence type="predicted"/>
<feature type="region of interest" description="Disordered" evidence="9">
    <location>
        <begin position="292"/>
        <end position="312"/>
    </location>
</feature>
<protein>
    <recommendedName>
        <fullName evidence="2">histidine kinase</fullName>
        <ecNumber evidence="2">2.7.13.3</ecNumber>
    </recommendedName>
</protein>
<feature type="transmembrane region" description="Helical" evidence="10">
    <location>
        <begin position="102"/>
        <end position="121"/>
    </location>
</feature>
<keyword evidence="3" id="KW-0597">Phosphoprotein</keyword>
<evidence type="ECO:0000256" key="6">
    <source>
        <dbReference type="ARBA" id="ARBA00022777"/>
    </source>
</evidence>
<organism evidence="13 14">
    <name type="scientific">Thermocrispum agreste</name>
    <dbReference type="NCBI Taxonomy" id="37925"/>
    <lineage>
        <taxon>Bacteria</taxon>
        <taxon>Bacillati</taxon>
        <taxon>Actinomycetota</taxon>
        <taxon>Actinomycetes</taxon>
        <taxon>Pseudonocardiales</taxon>
        <taxon>Pseudonocardiaceae</taxon>
        <taxon>Thermocrispum</taxon>
    </lineage>
</organism>
<dbReference type="InterPro" id="IPR055558">
    <property type="entry name" value="DUF7134"/>
</dbReference>
<dbReference type="Pfam" id="PF23539">
    <property type="entry name" value="DUF7134"/>
    <property type="match status" value="1"/>
</dbReference>
<dbReference type="EMBL" id="QGUI02000290">
    <property type="protein sequence ID" value="MFO7193858.1"/>
    <property type="molecule type" value="Genomic_DNA"/>
</dbReference>
<keyword evidence="8" id="KW-0902">Two-component regulatory system</keyword>
<evidence type="ECO:0000256" key="1">
    <source>
        <dbReference type="ARBA" id="ARBA00000085"/>
    </source>
</evidence>
<keyword evidence="5" id="KW-0547">Nucleotide-binding</keyword>
<evidence type="ECO:0000256" key="8">
    <source>
        <dbReference type="ARBA" id="ARBA00023012"/>
    </source>
</evidence>
<dbReference type="GO" id="GO:0000160">
    <property type="term" value="P:phosphorelay signal transduction system"/>
    <property type="evidence" value="ECO:0007669"/>
    <property type="project" value="UniProtKB-KW"/>
</dbReference>
<dbReference type="Gene3D" id="1.20.5.1930">
    <property type="match status" value="1"/>
</dbReference>
<dbReference type="InterPro" id="IPR011712">
    <property type="entry name" value="Sig_transdc_His_kin_sub3_dim/P"/>
</dbReference>
<sequence>MEAGQWSEEQRKQWRRPPPDRRQQRRDVITGLVVLAGSLLATVLVNSAGMLALGEPPGLPEQFLWNTALSLPLVLRTRFPVTVLLVVGAVFIAAQFRQVPETIAPSIALFLAIYTVGAWAPDRTVARLSRIGVIVAMFVWLGYSMIVAVTTSDNTFDHAAGPMDPLIAALLYNILFNVVFFAAAYHFGNVAWLSARRQAELVDRAEQLRLSQQRNIRGAVVDERVRIARDLHDVVAHHVAVMGVQAAAARRVLDRDPSVASEALRAVEETARSAVGELRGLLWVLRSDTPDDDRITAAAETTPDGASDEARR</sequence>
<comment type="catalytic activity">
    <reaction evidence="1">
        <text>ATP + protein L-histidine = ADP + protein N-phospho-L-histidine.</text>
        <dbReference type="EC" id="2.7.13.3"/>
    </reaction>
</comment>
<feature type="domain" description="Signal transduction histidine kinase subgroup 3 dimerisation and phosphoacceptor" evidence="11">
    <location>
        <begin position="223"/>
        <end position="288"/>
    </location>
</feature>
<keyword evidence="10" id="KW-1133">Transmembrane helix</keyword>
<evidence type="ECO:0000259" key="12">
    <source>
        <dbReference type="Pfam" id="PF23539"/>
    </source>
</evidence>
<keyword evidence="6 13" id="KW-0418">Kinase</keyword>
<evidence type="ECO:0000256" key="2">
    <source>
        <dbReference type="ARBA" id="ARBA00012438"/>
    </source>
</evidence>
<feature type="transmembrane region" description="Helical" evidence="10">
    <location>
        <begin position="28"/>
        <end position="53"/>
    </location>
</feature>
<feature type="transmembrane region" description="Helical" evidence="10">
    <location>
        <begin position="166"/>
        <end position="187"/>
    </location>
</feature>
<comment type="caution">
    <text evidence="13">The sequence shown here is derived from an EMBL/GenBank/DDBJ whole genome shotgun (WGS) entry which is preliminary data.</text>
</comment>
<evidence type="ECO:0000256" key="5">
    <source>
        <dbReference type="ARBA" id="ARBA00022741"/>
    </source>
</evidence>
<dbReference type="PANTHER" id="PTHR24421:SF10">
    <property type="entry name" value="NITRATE_NITRITE SENSOR PROTEIN NARQ"/>
    <property type="match status" value="1"/>
</dbReference>
<feature type="domain" description="DUF7134" evidence="12">
    <location>
        <begin position="38"/>
        <end position="190"/>
    </location>
</feature>
<name>A0ABD6FK61_9PSEU</name>
<keyword evidence="10" id="KW-0472">Membrane</keyword>
<evidence type="ECO:0000313" key="14">
    <source>
        <dbReference type="Proteomes" id="UP000249324"/>
    </source>
</evidence>
<keyword evidence="7" id="KW-0067">ATP-binding</keyword>
<evidence type="ECO:0000259" key="11">
    <source>
        <dbReference type="Pfam" id="PF07730"/>
    </source>
</evidence>
<accession>A0ABD6FK61</accession>
<dbReference type="InterPro" id="IPR050482">
    <property type="entry name" value="Sensor_HK_TwoCompSys"/>
</dbReference>
<feature type="compositionally biased region" description="Basic and acidic residues" evidence="9">
    <location>
        <begin position="8"/>
        <end position="23"/>
    </location>
</feature>
<dbReference type="GO" id="GO:0005524">
    <property type="term" value="F:ATP binding"/>
    <property type="evidence" value="ECO:0007669"/>
    <property type="project" value="UniProtKB-KW"/>
</dbReference>
<evidence type="ECO:0000313" key="13">
    <source>
        <dbReference type="EMBL" id="MFO7193858.1"/>
    </source>
</evidence>
<keyword evidence="4" id="KW-0808">Transferase</keyword>
<dbReference type="Pfam" id="PF07730">
    <property type="entry name" value="HisKA_3"/>
    <property type="match status" value="1"/>
</dbReference>
<gene>
    <name evidence="13" type="ORF">DIU77_016560</name>
</gene>
<feature type="region of interest" description="Disordered" evidence="9">
    <location>
        <begin position="1"/>
        <end position="23"/>
    </location>
</feature>
<dbReference type="AlphaFoldDB" id="A0ABD6FK61"/>
<reference evidence="13 14" key="1">
    <citation type="journal article" date="2021" name="BMC Genomics">
        <title>Genome-resolved metagenome and metatranscriptome analyses of thermophilic composting reveal key bacterial players and their metabolic interactions.</title>
        <authorList>
            <person name="Braga L.P.P."/>
            <person name="Pereira R.V."/>
            <person name="Martins L.F."/>
            <person name="Moura L.M.S."/>
            <person name="Sanchez F.B."/>
            <person name="Patane J.S.L."/>
            <person name="da Silva A.M."/>
            <person name="Setubal J.C."/>
        </authorList>
    </citation>
    <scope>NUCLEOTIDE SEQUENCE [LARGE SCALE GENOMIC DNA]</scope>
    <source>
        <strain evidence="13">ZC4RG45</strain>
    </source>
</reference>
<evidence type="ECO:0000256" key="10">
    <source>
        <dbReference type="SAM" id="Phobius"/>
    </source>
</evidence>
<dbReference type="Proteomes" id="UP000249324">
    <property type="component" value="Unassembled WGS sequence"/>
</dbReference>
<evidence type="ECO:0000256" key="9">
    <source>
        <dbReference type="SAM" id="MobiDB-lite"/>
    </source>
</evidence>
<evidence type="ECO:0000256" key="4">
    <source>
        <dbReference type="ARBA" id="ARBA00022679"/>
    </source>
</evidence>
<dbReference type="PANTHER" id="PTHR24421">
    <property type="entry name" value="NITRATE/NITRITE SENSOR PROTEIN NARX-RELATED"/>
    <property type="match status" value="1"/>
</dbReference>
<feature type="transmembrane region" description="Helical" evidence="10">
    <location>
        <begin position="128"/>
        <end position="146"/>
    </location>
</feature>
<feature type="non-terminal residue" evidence="13">
    <location>
        <position position="312"/>
    </location>
</feature>
<evidence type="ECO:0000256" key="7">
    <source>
        <dbReference type="ARBA" id="ARBA00022840"/>
    </source>
</evidence>
<dbReference type="EC" id="2.7.13.3" evidence="2"/>
<evidence type="ECO:0000256" key="3">
    <source>
        <dbReference type="ARBA" id="ARBA00022553"/>
    </source>
</evidence>
<dbReference type="GO" id="GO:0004673">
    <property type="term" value="F:protein histidine kinase activity"/>
    <property type="evidence" value="ECO:0007669"/>
    <property type="project" value="UniProtKB-EC"/>
</dbReference>
<keyword evidence="10" id="KW-0812">Transmembrane</keyword>